<protein>
    <submittedName>
        <fullName evidence="2">SDR family oxidoreductase</fullName>
    </submittedName>
</protein>
<dbReference type="SUPFAM" id="SSF51735">
    <property type="entry name" value="NAD(P)-binding Rossmann-fold domains"/>
    <property type="match status" value="1"/>
</dbReference>
<dbReference type="CDD" id="cd05262">
    <property type="entry name" value="SDR_a7"/>
    <property type="match status" value="1"/>
</dbReference>
<dbReference type="PANTHER" id="PTHR48079:SF6">
    <property type="entry name" value="NAD(P)-BINDING DOMAIN-CONTAINING PROTEIN-RELATED"/>
    <property type="match status" value="1"/>
</dbReference>
<feature type="domain" description="NAD-dependent epimerase/dehydratase" evidence="1">
    <location>
        <begin position="15"/>
        <end position="230"/>
    </location>
</feature>
<dbReference type="PANTHER" id="PTHR48079">
    <property type="entry name" value="PROTEIN YEEZ"/>
    <property type="match status" value="1"/>
</dbReference>
<evidence type="ECO:0000313" key="2">
    <source>
        <dbReference type="EMBL" id="MFC0565002.1"/>
    </source>
</evidence>
<dbReference type="EMBL" id="JBHLUE010000009">
    <property type="protein sequence ID" value="MFC0565002.1"/>
    <property type="molecule type" value="Genomic_DNA"/>
</dbReference>
<accession>A0ABV6NW47</accession>
<comment type="caution">
    <text evidence="2">The sequence shown here is derived from an EMBL/GenBank/DDBJ whole genome shotgun (WGS) entry which is preliminary data.</text>
</comment>
<organism evidence="2 3">
    <name type="scientific">Plantactinospora siamensis</name>
    <dbReference type="NCBI Taxonomy" id="555372"/>
    <lineage>
        <taxon>Bacteria</taxon>
        <taxon>Bacillati</taxon>
        <taxon>Actinomycetota</taxon>
        <taxon>Actinomycetes</taxon>
        <taxon>Micromonosporales</taxon>
        <taxon>Micromonosporaceae</taxon>
        <taxon>Plantactinospora</taxon>
    </lineage>
</organism>
<dbReference type="InterPro" id="IPR001509">
    <property type="entry name" value="Epimerase_deHydtase"/>
</dbReference>
<dbReference type="Gene3D" id="3.40.50.720">
    <property type="entry name" value="NAD(P)-binding Rossmann-like Domain"/>
    <property type="match status" value="1"/>
</dbReference>
<dbReference type="RefSeq" id="WP_377338446.1">
    <property type="nucleotide sequence ID" value="NZ_JBHLUE010000009.1"/>
</dbReference>
<proteinExistence type="predicted"/>
<dbReference type="InterPro" id="IPR036291">
    <property type="entry name" value="NAD(P)-bd_dom_sf"/>
</dbReference>
<evidence type="ECO:0000313" key="3">
    <source>
        <dbReference type="Proteomes" id="UP001589894"/>
    </source>
</evidence>
<gene>
    <name evidence="2" type="ORF">ACFFHU_12765</name>
</gene>
<name>A0ABV6NW47_9ACTN</name>
<dbReference type="Proteomes" id="UP001589894">
    <property type="component" value="Unassembled WGS sequence"/>
</dbReference>
<evidence type="ECO:0000259" key="1">
    <source>
        <dbReference type="Pfam" id="PF01370"/>
    </source>
</evidence>
<dbReference type="Pfam" id="PF01370">
    <property type="entry name" value="Epimerase"/>
    <property type="match status" value="1"/>
</dbReference>
<dbReference type="InterPro" id="IPR051783">
    <property type="entry name" value="NAD(P)-dependent_oxidoreduct"/>
</dbReference>
<reference evidence="2 3" key="1">
    <citation type="submission" date="2024-09" db="EMBL/GenBank/DDBJ databases">
        <authorList>
            <person name="Sun Q."/>
            <person name="Mori K."/>
        </authorList>
    </citation>
    <scope>NUCLEOTIDE SEQUENCE [LARGE SCALE GENOMIC DNA]</scope>
    <source>
        <strain evidence="2 3">TBRC 2205</strain>
    </source>
</reference>
<keyword evidence="3" id="KW-1185">Reference proteome</keyword>
<sequence>MGQESHHLREMSMHVFITGGTGLIGSAVVAELLSNGHTVLALTRSDASAAAAEKAGAETIRGGLADLDVLRAGAARADGVIHLAFDHDFSTAEAVAKAVATEGAALAALSEELIGSDRPFVTVSGTPAVPGRASTENDPPIVDGPVGGRGRAVAAVLDLAAQGVRSAAIRLPRTVHNEGRGGFAGLLTDIARQTGVSGYPGDGTQRWPAVHALDAAVLFRLALERAAAGTSWHAVADEGDRVRDIAAVIGRRLGLPVREVSAETYGPLGGIFAADQPSSSAHTREALGWAPKHPSLLADLENIQP</sequence>